<dbReference type="InterPro" id="IPR027417">
    <property type="entry name" value="P-loop_NTPase"/>
</dbReference>
<dbReference type="InterPro" id="IPR010914">
    <property type="entry name" value="RsgA_GTPase_dom"/>
</dbReference>
<dbReference type="Gene3D" id="3.40.50.300">
    <property type="entry name" value="P-loop containing nucleotide triphosphate hydrolases"/>
    <property type="match status" value="1"/>
</dbReference>
<keyword evidence="3" id="KW-0862">Zinc</keyword>
<dbReference type="GO" id="GO:0005737">
    <property type="term" value="C:cytoplasm"/>
    <property type="evidence" value="ECO:0007669"/>
    <property type="project" value="UniProtKB-SubCell"/>
</dbReference>
<dbReference type="Pfam" id="PF03193">
    <property type="entry name" value="RsgA_GTPase"/>
    <property type="match status" value="1"/>
</dbReference>
<feature type="region of interest" description="Disordered" evidence="4">
    <location>
        <begin position="1"/>
        <end position="38"/>
    </location>
</feature>
<gene>
    <name evidence="3" type="primary">rsgA</name>
    <name evidence="7" type="ORF">EDC38_1781</name>
</gene>
<dbReference type="EMBL" id="RJUK01000001">
    <property type="protein sequence ID" value="ROQ21159.1"/>
    <property type="molecule type" value="Genomic_DNA"/>
</dbReference>
<dbReference type="CDD" id="cd01854">
    <property type="entry name" value="YjeQ_EngC"/>
    <property type="match status" value="1"/>
</dbReference>
<feature type="binding site" evidence="3">
    <location>
        <position position="326"/>
    </location>
    <ligand>
        <name>Zn(2+)</name>
        <dbReference type="ChEBI" id="CHEBI:29105"/>
    </ligand>
</feature>
<dbReference type="AlphaFoldDB" id="A0A3N1NZA5"/>
<keyword evidence="3" id="KW-0479">Metal-binding</keyword>
<comment type="subunit">
    <text evidence="3">Monomer. Associates with 30S ribosomal subunit, binds 16S rRNA.</text>
</comment>
<keyword evidence="3" id="KW-0378">Hydrolase</keyword>
<evidence type="ECO:0000259" key="6">
    <source>
        <dbReference type="PROSITE" id="PS51721"/>
    </source>
</evidence>
<dbReference type="SUPFAM" id="SSF52540">
    <property type="entry name" value="P-loop containing nucleoside triphosphate hydrolases"/>
    <property type="match status" value="1"/>
</dbReference>
<dbReference type="Gene3D" id="2.40.50.140">
    <property type="entry name" value="Nucleic acid-binding proteins"/>
    <property type="match status" value="1"/>
</dbReference>
<dbReference type="Proteomes" id="UP000273643">
    <property type="component" value="Unassembled WGS sequence"/>
</dbReference>
<comment type="caution">
    <text evidence="7">The sequence shown here is derived from an EMBL/GenBank/DDBJ whole genome shotgun (WGS) entry which is preliminary data.</text>
</comment>
<feature type="binding site" evidence="3">
    <location>
        <begin position="186"/>
        <end position="189"/>
    </location>
    <ligand>
        <name>GTP</name>
        <dbReference type="ChEBI" id="CHEBI:37565"/>
    </ligand>
</feature>
<dbReference type="Gene3D" id="1.10.40.50">
    <property type="entry name" value="Probable gtpase engc, domain 3"/>
    <property type="match status" value="1"/>
</dbReference>
<comment type="subcellular location">
    <subcellularLocation>
        <location evidence="3">Cytoplasm</location>
    </subcellularLocation>
</comment>
<evidence type="ECO:0000256" key="3">
    <source>
        <dbReference type="HAMAP-Rule" id="MF_01820"/>
    </source>
</evidence>
<dbReference type="GO" id="GO:0019843">
    <property type="term" value="F:rRNA binding"/>
    <property type="evidence" value="ECO:0007669"/>
    <property type="project" value="UniProtKB-KW"/>
</dbReference>
<dbReference type="PANTHER" id="PTHR32120">
    <property type="entry name" value="SMALL RIBOSOMAL SUBUNIT BIOGENESIS GTPASE RSGA"/>
    <property type="match status" value="1"/>
</dbReference>
<feature type="binding site" evidence="3">
    <location>
        <position position="328"/>
    </location>
    <ligand>
        <name>Zn(2+)</name>
        <dbReference type="ChEBI" id="CHEBI:29105"/>
    </ligand>
</feature>
<keyword evidence="3" id="KW-0690">Ribosome biogenesis</keyword>
<keyword evidence="3" id="KW-0694">RNA-binding</keyword>
<evidence type="ECO:0000313" key="7">
    <source>
        <dbReference type="EMBL" id="ROQ21159.1"/>
    </source>
</evidence>
<dbReference type="NCBIfam" id="TIGR00157">
    <property type="entry name" value="ribosome small subunit-dependent GTPase A"/>
    <property type="match status" value="1"/>
</dbReference>
<evidence type="ECO:0000256" key="4">
    <source>
        <dbReference type="SAM" id="MobiDB-lite"/>
    </source>
</evidence>
<dbReference type="PANTHER" id="PTHR32120:SF11">
    <property type="entry name" value="SMALL RIBOSOMAL SUBUNIT BIOGENESIS GTPASE RSGA 1, MITOCHONDRIAL-RELATED"/>
    <property type="match status" value="1"/>
</dbReference>
<feature type="binding site" evidence="3">
    <location>
        <position position="321"/>
    </location>
    <ligand>
        <name>Zn(2+)</name>
        <dbReference type="ChEBI" id="CHEBI:29105"/>
    </ligand>
</feature>
<feature type="binding site" evidence="3">
    <location>
        <position position="334"/>
    </location>
    <ligand>
        <name>Zn(2+)</name>
        <dbReference type="ChEBI" id="CHEBI:29105"/>
    </ligand>
</feature>
<dbReference type="GO" id="GO:0042274">
    <property type="term" value="P:ribosomal small subunit biogenesis"/>
    <property type="evidence" value="ECO:0007669"/>
    <property type="project" value="UniProtKB-UniRule"/>
</dbReference>
<organism evidence="7 8">
    <name type="scientific">Marinimicrobium koreense</name>
    <dbReference type="NCBI Taxonomy" id="306545"/>
    <lineage>
        <taxon>Bacteria</taxon>
        <taxon>Pseudomonadati</taxon>
        <taxon>Pseudomonadota</taxon>
        <taxon>Gammaproteobacteria</taxon>
        <taxon>Cellvibrionales</taxon>
        <taxon>Cellvibrionaceae</taxon>
        <taxon>Marinimicrobium</taxon>
    </lineage>
</organism>
<keyword evidence="3" id="KW-0699">rRNA-binding</keyword>
<dbReference type="EC" id="3.6.1.-" evidence="3"/>
<sequence length="365" mass="40590">MPVIATKINPQARREQPAASLPRGEHTPCMSKRKLTRRQNWRIQKIQEERQARAQRKQSGPVEDLDENALGAEQEGLVVTHFGTLVLVEANGERKRCHFRSNLGSLVTGDQVVWRDGSPYGVVEAVMPRRSELCRPDPYGDLKTVAANIDRALIVIAPYPEPHFSLVDRYLVAAEASDITPALVINKCDAIDARIVDKIKRMESLYRSLGYWVVRVSAETGEGMDALADYLKDFTSVFVGQSGVGKSSLTNYLLPDADLRVGELSERQTGSHTTTNAELFHFPGGGQLIDSPGVREFGLWHMSRDQVLENFIEFRPHLGHCKFRDCAHQGEPGCALEKALESGEISPQRMSSCEQILDSLNSPRG</sequence>
<dbReference type="HAMAP" id="MF_01820">
    <property type="entry name" value="GTPase_RsgA"/>
    <property type="match status" value="1"/>
</dbReference>
<keyword evidence="8" id="KW-1185">Reference proteome</keyword>
<comment type="similarity">
    <text evidence="3">Belongs to the TRAFAC class YlqF/YawG GTPase family. RsgA subfamily.</text>
</comment>
<reference evidence="7 8" key="1">
    <citation type="submission" date="2018-11" db="EMBL/GenBank/DDBJ databases">
        <title>Genomic Encyclopedia of Type Strains, Phase IV (KMG-IV): sequencing the most valuable type-strain genomes for metagenomic binning, comparative biology and taxonomic classification.</title>
        <authorList>
            <person name="Goeker M."/>
        </authorList>
    </citation>
    <scope>NUCLEOTIDE SEQUENCE [LARGE SCALE GENOMIC DNA]</scope>
    <source>
        <strain evidence="7 8">DSM 16974</strain>
    </source>
</reference>
<feature type="domain" description="CP-type G" evidence="6">
    <location>
        <begin position="139"/>
        <end position="297"/>
    </location>
</feature>
<feature type="domain" description="EngC GTPase" evidence="5">
    <location>
        <begin position="147"/>
        <end position="295"/>
    </location>
</feature>
<evidence type="ECO:0000313" key="8">
    <source>
        <dbReference type="Proteomes" id="UP000273643"/>
    </source>
</evidence>
<dbReference type="InterPro" id="IPR012340">
    <property type="entry name" value="NA-bd_OB-fold"/>
</dbReference>
<dbReference type="GO" id="GO:0003924">
    <property type="term" value="F:GTPase activity"/>
    <property type="evidence" value="ECO:0007669"/>
    <property type="project" value="UniProtKB-UniRule"/>
</dbReference>
<evidence type="ECO:0000256" key="2">
    <source>
        <dbReference type="ARBA" id="ARBA00023134"/>
    </source>
</evidence>
<comment type="cofactor">
    <cofactor evidence="3">
        <name>Zn(2+)</name>
        <dbReference type="ChEBI" id="CHEBI:29105"/>
    </cofactor>
    <text evidence="3">Binds 1 zinc ion per subunit.</text>
</comment>
<evidence type="ECO:0000256" key="1">
    <source>
        <dbReference type="ARBA" id="ARBA00022741"/>
    </source>
</evidence>
<comment type="function">
    <text evidence="3">One of several proteins that assist in the late maturation steps of the functional core of the 30S ribosomal subunit. Helps release RbfA from mature subunits. May play a role in the assembly of ribosomal proteins into the subunit. Circularly permuted GTPase that catalyzes slow GTP hydrolysis, GTPase activity is stimulated by the 30S ribosomal subunit.</text>
</comment>
<dbReference type="PROSITE" id="PS50936">
    <property type="entry name" value="ENGC_GTPASE"/>
    <property type="match status" value="1"/>
</dbReference>
<dbReference type="GO" id="GO:0046872">
    <property type="term" value="F:metal ion binding"/>
    <property type="evidence" value="ECO:0007669"/>
    <property type="project" value="UniProtKB-KW"/>
</dbReference>
<proteinExistence type="inferred from homology"/>
<dbReference type="PROSITE" id="PS51721">
    <property type="entry name" value="G_CP"/>
    <property type="match status" value="1"/>
</dbReference>
<evidence type="ECO:0000259" key="5">
    <source>
        <dbReference type="PROSITE" id="PS50936"/>
    </source>
</evidence>
<dbReference type="InterPro" id="IPR030378">
    <property type="entry name" value="G_CP_dom"/>
</dbReference>
<keyword evidence="3" id="KW-0963">Cytoplasm</keyword>
<protein>
    <recommendedName>
        <fullName evidence="3">Small ribosomal subunit biogenesis GTPase RsgA</fullName>
        <ecNumber evidence="3">3.6.1.-</ecNumber>
    </recommendedName>
</protein>
<dbReference type="GO" id="GO:0005525">
    <property type="term" value="F:GTP binding"/>
    <property type="evidence" value="ECO:0007669"/>
    <property type="project" value="UniProtKB-UniRule"/>
</dbReference>
<name>A0A3N1NZA5_9GAMM</name>
<dbReference type="NCBIfam" id="NF008931">
    <property type="entry name" value="PRK12288.1"/>
    <property type="match status" value="1"/>
</dbReference>
<keyword evidence="1 3" id="KW-0547">Nucleotide-binding</keyword>
<keyword evidence="2 3" id="KW-0342">GTP-binding</keyword>
<dbReference type="InterPro" id="IPR004881">
    <property type="entry name" value="Ribosome_biogen_GTPase_RsgA"/>
</dbReference>
<accession>A0A3N1NZA5</accession>
<feature type="binding site" evidence="3">
    <location>
        <begin position="240"/>
        <end position="248"/>
    </location>
    <ligand>
        <name>GTP</name>
        <dbReference type="ChEBI" id="CHEBI:37565"/>
    </ligand>
</feature>